<dbReference type="PANTHER" id="PTHR30486:SF6">
    <property type="entry name" value="TYPE IV PILUS RETRACTATION ATPASE PILT"/>
    <property type="match status" value="1"/>
</dbReference>
<evidence type="ECO:0000256" key="1">
    <source>
        <dbReference type="ARBA" id="ARBA00006611"/>
    </source>
</evidence>
<reference evidence="3 4" key="1">
    <citation type="submission" date="2016-10" db="EMBL/GenBank/DDBJ databases">
        <authorList>
            <person name="de Groot N.N."/>
        </authorList>
    </citation>
    <scope>NUCLEOTIDE SEQUENCE [LARGE SCALE GENOMIC DNA]</scope>
    <source>
        <strain evidence="3 4">DSM 20117</strain>
    </source>
</reference>
<name>A0A1H1EJE9_9MICC</name>
<accession>A0A1H1EJE9</accession>
<dbReference type="CDD" id="cd01130">
    <property type="entry name" value="VirB11-like_ATPase"/>
    <property type="match status" value="1"/>
</dbReference>
<dbReference type="InterPro" id="IPR050921">
    <property type="entry name" value="T4SS_GSP_E_ATPase"/>
</dbReference>
<comment type="similarity">
    <text evidence="1">Belongs to the GSP E family.</text>
</comment>
<dbReference type="OrthoDB" id="9810761at2"/>
<dbReference type="Gene3D" id="3.30.450.380">
    <property type="match status" value="1"/>
</dbReference>
<dbReference type="AlphaFoldDB" id="A0A1H1EJE9"/>
<dbReference type="EMBL" id="FNKH01000002">
    <property type="protein sequence ID" value="SDQ88857.1"/>
    <property type="molecule type" value="Genomic_DNA"/>
</dbReference>
<evidence type="ECO:0000259" key="2">
    <source>
        <dbReference type="Pfam" id="PF00437"/>
    </source>
</evidence>
<evidence type="ECO:0000313" key="3">
    <source>
        <dbReference type="EMBL" id="SDQ88857.1"/>
    </source>
</evidence>
<keyword evidence="4" id="KW-1185">Reference proteome</keyword>
<gene>
    <name evidence="3" type="ORF">SAMN04489742_2965</name>
</gene>
<dbReference type="PANTHER" id="PTHR30486">
    <property type="entry name" value="TWITCHING MOTILITY PROTEIN PILT"/>
    <property type="match status" value="1"/>
</dbReference>
<dbReference type="InterPro" id="IPR027417">
    <property type="entry name" value="P-loop_NTPase"/>
</dbReference>
<dbReference type="InterPro" id="IPR001482">
    <property type="entry name" value="T2SS/T4SS_dom"/>
</dbReference>
<dbReference type="KEGG" id="acry:AC20117_02650"/>
<dbReference type="Proteomes" id="UP000181917">
    <property type="component" value="Unassembled WGS sequence"/>
</dbReference>
<dbReference type="InterPro" id="IPR022399">
    <property type="entry name" value="TadA-like_ATPase"/>
</dbReference>
<dbReference type="Gene3D" id="3.40.50.300">
    <property type="entry name" value="P-loop containing nucleotide triphosphate hydrolases"/>
    <property type="match status" value="1"/>
</dbReference>
<feature type="domain" description="Bacterial type II secretion system protein E" evidence="2">
    <location>
        <begin position="70"/>
        <end position="343"/>
    </location>
</feature>
<dbReference type="RefSeq" id="WP_074701101.1">
    <property type="nucleotide sequence ID" value="NZ_FNKH01000002.1"/>
</dbReference>
<dbReference type="SUPFAM" id="SSF52540">
    <property type="entry name" value="P-loop containing nucleoside triphosphate hydrolases"/>
    <property type="match status" value="1"/>
</dbReference>
<organism evidence="3 4">
    <name type="scientific">Crystallibacter crystallopoietes</name>
    <dbReference type="NCBI Taxonomy" id="37928"/>
    <lineage>
        <taxon>Bacteria</taxon>
        <taxon>Bacillati</taxon>
        <taxon>Actinomycetota</taxon>
        <taxon>Actinomycetes</taxon>
        <taxon>Micrococcales</taxon>
        <taxon>Micrococcaceae</taxon>
        <taxon>Crystallibacter</taxon>
    </lineage>
</organism>
<sequence>MAVPAGSRGRRAATGPVGSPVNLAPFRDAVLSDPSPVTGARVAAAVQSSGQLLGTDGVLEAVENLTADLRGLGPLQRLALKGTVTDILVNGPSEVWTDGERGLERSQVTFSNDAEVRALATRLVTAGGRRLDDGNPCVDVRLDGYRVHAVLPPVSTQGTLLSIRIRRPRVFTLAELVGPASGWLPYLEAVVAGRLNFLISGATGSGKTTMLSAMLGLSASFERLVLVEDAAELNPDHPHVVGLQSRHSNLEGSGSVDLGELVRQALRMRPDRLIVGECRGAEVREFLAAMNTGHAGAGGTVHANSAAGVPARLAAMGALAGLEPQALALQASTALDVIIHLDRTAAGRQIRELALLRATSAGTLETVPALVARGTTMEFGPGWRELEPRLFGAGTGQARTAGS</sequence>
<dbReference type="STRING" id="37928.SAMN04489742_2965"/>
<protein>
    <submittedName>
        <fullName evidence="3">Pilus assembly protein CpaF</fullName>
    </submittedName>
</protein>
<dbReference type="NCBIfam" id="TIGR03819">
    <property type="entry name" value="heli_sec_ATPase"/>
    <property type="match status" value="1"/>
</dbReference>
<dbReference type="Pfam" id="PF00437">
    <property type="entry name" value="T2SSE"/>
    <property type="match status" value="1"/>
</dbReference>
<proteinExistence type="inferred from homology"/>
<evidence type="ECO:0000313" key="4">
    <source>
        <dbReference type="Proteomes" id="UP000181917"/>
    </source>
</evidence>
<dbReference type="GO" id="GO:0016887">
    <property type="term" value="F:ATP hydrolysis activity"/>
    <property type="evidence" value="ECO:0007669"/>
    <property type="project" value="InterPro"/>
</dbReference>